<dbReference type="InterPro" id="IPR050091">
    <property type="entry name" value="PKS_NRPS_Biosynth_Enz"/>
</dbReference>
<keyword evidence="2" id="KW-0597">Phosphoprotein</keyword>
<dbReference type="GO" id="GO:0004315">
    <property type="term" value="F:3-oxoacyl-[acyl-carrier-protein] synthase activity"/>
    <property type="evidence" value="ECO:0007669"/>
    <property type="project" value="InterPro"/>
</dbReference>
<dbReference type="InterPro" id="IPR020806">
    <property type="entry name" value="PKS_PP-bd"/>
</dbReference>
<dbReference type="InterPro" id="IPR036736">
    <property type="entry name" value="ACP-like_sf"/>
</dbReference>
<evidence type="ECO:0000259" key="8">
    <source>
        <dbReference type="PROSITE" id="PS52019"/>
    </source>
</evidence>
<keyword evidence="10" id="KW-1185">Reference proteome</keyword>
<dbReference type="InterPro" id="IPR049900">
    <property type="entry name" value="PKS_mFAS_DH"/>
</dbReference>
<dbReference type="Gene3D" id="3.30.70.3290">
    <property type="match status" value="1"/>
</dbReference>
<dbReference type="EC" id="2.3.1.-" evidence="9"/>
<dbReference type="Pfam" id="PF14765">
    <property type="entry name" value="PS-DH"/>
    <property type="match status" value="1"/>
</dbReference>
<feature type="active site" description="Proton acceptor; for dehydratase activity" evidence="5">
    <location>
        <position position="678"/>
    </location>
</feature>
<keyword evidence="3 9" id="KW-0808">Transferase</keyword>
<dbReference type="Gene3D" id="3.40.47.10">
    <property type="match status" value="1"/>
</dbReference>
<dbReference type="Pfam" id="PF00550">
    <property type="entry name" value="PP-binding"/>
    <property type="match status" value="1"/>
</dbReference>
<dbReference type="InterPro" id="IPR049552">
    <property type="entry name" value="PKS_DH_N"/>
</dbReference>
<dbReference type="PROSITE" id="PS50075">
    <property type="entry name" value="CARRIER"/>
    <property type="match status" value="1"/>
</dbReference>
<evidence type="ECO:0000313" key="10">
    <source>
        <dbReference type="Proteomes" id="UP000316213"/>
    </source>
</evidence>
<dbReference type="InterPro" id="IPR016039">
    <property type="entry name" value="Thiolase-like"/>
</dbReference>
<gene>
    <name evidence="9" type="primary">pksN</name>
    <name evidence="9" type="ORF">Pla100_02540</name>
</gene>
<comment type="function">
    <text evidence="4">Involved in production of the polyketide antibiotic thailandamide.</text>
</comment>
<dbReference type="PANTHER" id="PTHR43775">
    <property type="entry name" value="FATTY ACID SYNTHASE"/>
    <property type="match status" value="1"/>
</dbReference>
<name>A0A5C6ATL4_9BACT</name>
<dbReference type="GO" id="GO:0031177">
    <property type="term" value="F:phosphopantetheine binding"/>
    <property type="evidence" value="ECO:0007669"/>
    <property type="project" value="InterPro"/>
</dbReference>
<dbReference type="InterPro" id="IPR014031">
    <property type="entry name" value="Ketoacyl_synth_C"/>
</dbReference>
<dbReference type="RefSeq" id="WP_231602541.1">
    <property type="nucleotide sequence ID" value="NZ_SJPM01000001.1"/>
</dbReference>
<protein>
    <submittedName>
        <fullName evidence="9">Polyketide synthase PksN</fullName>
        <ecNumber evidence="9">2.3.1.-</ecNumber>
    </submittedName>
</protein>
<feature type="domain" description="Carrier" evidence="6">
    <location>
        <begin position="965"/>
        <end position="1042"/>
    </location>
</feature>
<evidence type="ECO:0000256" key="5">
    <source>
        <dbReference type="PROSITE-ProRule" id="PRU01363"/>
    </source>
</evidence>
<dbReference type="InterPro" id="IPR020841">
    <property type="entry name" value="PKS_Beta-ketoAc_synthase_dom"/>
</dbReference>
<dbReference type="GO" id="GO:0006633">
    <property type="term" value="P:fatty acid biosynthetic process"/>
    <property type="evidence" value="ECO:0007669"/>
    <property type="project" value="InterPro"/>
</dbReference>
<feature type="region of interest" description="N-terminal hotdog fold" evidence="5">
    <location>
        <begin position="649"/>
        <end position="770"/>
    </location>
</feature>
<dbReference type="AlphaFoldDB" id="A0A5C6ATL4"/>
<feature type="domain" description="Ketosynthase family 3 (KS3)" evidence="7">
    <location>
        <begin position="37"/>
        <end position="457"/>
    </location>
</feature>
<sequence length="1060" mass="115746">MIQLPPPDDSRSIDINNVLETLRKTKAGMQRVHERLSEPLAVIGMGCRFPGAANPDEYWDLLHQGRSVETASGDRWDESLQAEHEKQPGRITANRTGWLDAIDQFDAGFFGITGREAATLDPQQRLLLEIAWETFENAGIVPAKSRGQRIGAFVGICSNDYLYRLNRRDFSSIDTYLSTGNAHGAAAGRLSYVMDWRGPSVAIDTACSSSLTALHLATRSLRYGDCDMAIAMGVNVILAPELSISFSQAGMLSSTGRCHTFSSNADGFVRGEGCGAVLLKRLRDAVRDGDTIHCVVRGTAVNQDGRSVGLTAPNGNAQQAVIREAINDASLTPDQIDYIEAHGTGTPLGDPVEVDALRQVFANSRRPDQPLKIGSVKTNMGHLEGAAGIAGVLKVVLSIKHNAIPAHLHCDAPSPSIDWQWPVEITTHAQRWSSKMRVAGVSSFGFGGSNAHVILSDAPVSNPLSPGATRPDTISGEFVKHDSETSPESLFVLSAKSPKALREYAQRFADKFSRVPERLVDICYSAATTREVFEHRVAFVVESTTDLVMKLNAFASGQTSMPEISMPTSRGSLISVTSPTLSALADAFMRGDTIDWASVFEPTSKRIDLPTYPFQRTQRWMDELPVKLPASSSAIRTTKDASLGILADHPMLDRKLDTAGDETIFEVELNRLEYLGDHVVRGNILFPAAGMVELTLAAMASVGEPKCTIESMRLLRPIVVRKNQACTVQIIVAPVDEEASGCRRVRIAMRDGSGWTKVAQAEVGIAGRIRGGDFQSPTPQVLSQRHVDAPILTTQTLMDQCDGVPVHATEHYASMRHHGLDYGPAFAGLRNRTASADGNVCWGEACLPDAVDANGYRFHPAWMDSCFQVAASVIPDVDRTWVPVGFDSIEFCREPADHEILTVVATRRAAVDGDINQDDELSIGLIIQDENDQAVARIEAMHLKPIQIRTSDASVLEADLDEVREDPDLLREFLHHRIASIMGLELNEVPLKKSLDALGLDSLMAFELRDEMQSQFQIEIPLEMFFEAISLETFLDRILQQIAEAGPRAEQSDDWVEGAL</sequence>
<comment type="caution">
    <text evidence="9">The sequence shown here is derived from an EMBL/GenBank/DDBJ whole genome shotgun (WGS) entry which is preliminary data.</text>
</comment>
<dbReference type="InterPro" id="IPR018201">
    <property type="entry name" value="Ketoacyl_synth_AS"/>
</dbReference>
<dbReference type="SMART" id="SM00825">
    <property type="entry name" value="PKS_KS"/>
    <property type="match status" value="1"/>
</dbReference>
<accession>A0A5C6ATL4</accession>
<dbReference type="InterPro" id="IPR049551">
    <property type="entry name" value="PKS_DH_C"/>
</dbReference>
<reference evidence="9 10" key="1">
    <citation type="submission" date="2019-02" db="EMBL/GenBank/DDBJ databases">
        <title>Deep-cultivation of Planctomycetes and their phenomic and genomic characterization uncovers novel biology.</title>
        <authorList>
            <person name="Wiegand S."/>
            <person name="Jogler M."/>
            <person name="Boedeker C."/>
            <person name="Pinto D."/>
            <person name="Vollmers J."/>
            <person name="Rivas-Marin E."/>
            <person name="Kohn T."/>
            <person name="Peeters S.H."/>
            <person name="Heuer A."/>
            <person name="Rast P."/>
            <person name="Oberbeckmann S."/>
            <person name="Bunk B."/>
            <person name="Jeske O."/>
            <person name="Meyerdierks A."/>
            <person name="Storesund J.E."/>
            <person name="Kallscheuer N."/>
            <person name="Luecker S."/>
            <person name="Lage O.M."/>
            <person name="Pohl T."/>
            <person name="Merkel B.J."/>
            <person name="Hornburger P."/>
            <person name="Mueller R.-W."/>
            <person name="Bruemmer F."/>
            <person name="Labrenz M."/>
            <person name="Spormann A.M."/>
            <person name="Op Den Camp H."/>
            <person name="Overmann J."/>
            <person name="Amann R."/>
            <person name="Jetten M.S.M."/>
            <person name="Mascher T."/>
            <person name="Medema M.H."/>
            <person name="Devos D.P."/>
            <person name="Kaster A.-K."/>
            <person name="Ovreas L."/>
            <person name="Rohde M."/>
            <person name="Galperin M.Y."/>
            <person name="Jogler C."/>
        </authorList>
    </citation>
    <scope>NUCLEOTIDE SEQUENCE [LARGE SCALE GENOMIC DNA]</scope>
    <source>
        <strain evidence="9 10">Pla100</strain>
    </source>
</reference>
<feature type="region of interest" description="C-terminal hotdog fold" evidence="5">
    <location>
        <begin position="802"/>
        <end position="952"/>
    </location>
</feature>
<feature type="active site" description="Proton donor; for dehydratase activity" evidence="5">
    <location>
        <position position="864"/>
    </location>
</feature>
<dbReference type="Gene3D" id="1.10.1200.10">
    <property type="entry name" value="ACP-like"/>
    <property type="match status" value="1"/>
</dbReference>
<evidence type="ECO:0000256" key="4">
    <source>
        <dbReference type="ARBA" id="ARBA00054155"/>
    </source>
</evidence>
<dbReference type="FunFam" id="3.40.47.10:FF:000019">
    <property type="entry name" value="Polyketide synthase type I"/>
    <property type="match status" value="1"/>
</dbReference>
<dbReference type="PROSITE" id="PS52004">
    <property type="entry name" value="KS3_2"/>
    <property type="match status" value="1"/>
</dbReference>
<evidence type="ECO:0000259" key="6">
    <source>
        <dbReference type="PROSITE" id="PS50075"/>
    </source>
</evidence>
<dbReference type="Pfam" id="PF00109">
    <property type="entry name" value="ketoacyl-synt"/>
    <property type="match status" value="1"/>
</dbReference>
<evidence type="ECO:0000256" key="1">
    <source>
        <dbReference type="ARBA" id="ARBA00022450"/>
    </source>
</evidence>
<dbReference type="EMBL" id="SJPM01000001">
    <property type="protein sequence ID" value="TWU03335.1"/>
    <property type="molecule type" value="Genomic_DNA"/>
</dbReference>
<dbReference type="SMART" id="SM00823">
    <property type="entry name" value="PKS_PP"/>
    <property type="match status" value="1"/>
</dbReference>
<dbReference type="Gene3D" id="3.10.129.110">
    <property type="entry name" value="Polyketide synthase dehydratase"/>
    <property type="match status" value="1"/>
</dbReference>
<dbReference type="PROSITE" id="PS52019">
    <property type="entry name" value="PKS_MFAS_DH"/>
    <property type="match status" value="1"/>
</dbReference>
<dbReference type="InterPro" id="IPR042104">
    <property type="entry name" value="PKS_dehydratase_sf"/>
</dbReference>
<evidence type="ECO:0000259" key="7">
    <source>
        <dbReference type="PROSITE" id="PS52004"/>
    </source>
</evidence>
<dbReference type="SUPFAM" id="SSF47336">
    <property type="entry name" value="ACP-like"/>
    <property type="match status" value="1"/>
</dbReference>
<keyword evidence="1" id="KW-0596">Phosphopantetheine</keyword>
<dbReference type="Pfam" id="PF02801">
    <property type="entry name" value="Ketoacyl-synt_C"/>
    <property type="match status" value="1"/>
</dbReference>
<dbReference type="CDD" id="cd00833">
    <property type="entry name" value="PKS"/>
    <property type="match status" value="1"/>
</dbReference>
<dbReference type="GO" id="GO:0004312">
    <property type="term" value="F:fatty acid synthase activity"/>
    <property type="evidence" value="ECO:0007669"/>
    <property type="project" value="TreeGrafter"/>
</dbReference>
<dbReference type="Pfam" id="PF21089">
    <property type="entry name" value="PKS_DH_N"/>
    <property type="match status" value="1"/>
</dbReference>
<dbReference type="InterPro" id="IPR009081">
    <property type="entry name" value="PP-bd_ACP"/>
</dbReference>
<feature type="domain" description="PKS/mFAS DH" evidence="8">
    <location>
        <begin position="649"/>
        <end position="952"/>
    </location>
</feature>
<dbReference type="Pfam" id="PF22621">
    <property type="entry name" value="CurL-like_PKS_C"/>
    <property type="match status" value="1"/>
</dbReference>
<organism evidence="9 10">
    <name type="scientific">Neorhodopirellula pilleata</name>
    <dbReference type="NCBI Taxonomy" id="2714738"/>
    <lineage>
        <taxon>Bacteria</taxon>
        <taxon>Pseudomonadati</taxon>
        <taxon>Planctomycetota</taxon>
        <taxon>Planctomycetia</taxon>
        <taxon>Pirellulales</taxon>
        <taxon>Pirellulaceae</taxon>
        <taxon>Neorhodopirellula</taxon>
    </lineage>
</organism>
<dbReference type="SMART" id="SM00826">
    <property type="entry name" value="PKS_DH"/>
    <property type="match status" value="1"/>
</dbReference>
<dbReference type="PROSITE" id="PS00606">
    <property type="entry name" value="KS3_1"/>
    <property type="match status" value="1"/>
</dbReference>
<evidence type="ECO:0000256" key="3">
    <source>
        <dbReference type="ARBA" id="ARBA00022679"/>
    </source>
</evidence>
<dbReference type="Proteomes" id="UP000316213">
    <property type="component" value="Unassembled WGS sequence"/>
</dbReference>
<dbReference type="InterPro" id="IPR020807">
    <property type="entry name" value="PKS_DH"/>
</dbReference>
<proteinExistence type="predicted"/>
<evidence type="ECO:0000313" key="9">
    <source>
        <dbReference type="EMBL" id="TWU03335.1"/>
    </source>
</evidence>
<dbReference type="SUPFAM" id="SSF53901">
    <property type="entry name" value="Thiolase-like"/>
    <property type="match status" value="1"/>
</dbReference>
<dbReference type="PANTHER" id="PTHR43775:SF37">
    <property type="entry name" value="SI:DKEY-61P9.11"/>
    <property type="match status" value="1"/>
</dbReference>
<keyword evidence="9" id="KW-0012">Acyltransferase</keyword>
<dbReference type="InterPro" id="IPR014030">
    <property type="entry name" value="Ketoacyl_synth_N"/>
</dbReference>
<evidence type="ECO:0000256" key="2">
    <source>
        <dbReference type="ARBA" id="ARBA00022553"/>
    </source>
</evidence>